<sequence length="84" mass="9318">MTEQIARTPKQIGAAVRRRRRALGINQKDVGQKTQLRQATISGLEAGQAGTQLRTLFGVLTALNLELVIRPRTQASTDKIEEMF</sequence>
<accession>T1D6L6</accession>
<dbReference type="InterPro" id="IPR010982">
    <property type="entry name" value="Lambda_DNA-bd_dom_sf"/>
</dbReference>
<dbReference type="EMBL" id="AUZY01000890">
    <property type="protein sequence ID" value="EQD77064.1"/>
    <property type="molecule type" value="Genomic_DNA"/>
</dbReference>
<dbReference type="PROSITE" id="PS50943">
    <property type="entry name" value="HTH_CROC1"/>
    <property type="match status" value="1"/>
</dbReference>
<gene>
    <name evidence="2" type="ORF">B1B_01275</name>
</gene>
<protein>
    <submittedName>
        <fullName evidence="2">XRE family transcriptional regulator</fullName>
    </submittedName>
</protein>
<dbReference type="InterPro" id="IPR001387">
    <property type="entry name" value="Cro/C1-type_HTH"/>
</dbReference>
<reference evidence="2" key="1">
    <citation type="submission" date="2013-08" db="EMBL/GenBank/DDBJ databases">
        <authorList>
            <person name="Mendez C."/>
            <person name="Richter M."/>
            <person name="Ferrer M."/>
            <person name="Sanchez J."/>
        </authorList>
    </citation>
    <scope>NUCLEOTIDE SEQUENCE</scope>
</reference>
<reference evidence="2" key="2">
    <citation type="journal article" date="2014" name="ISME J.">
        <title>Microbial stratification in low pH oxic and suboxic macroscopic growths along an acid mine drainage.</title>
        <authorList>
            <person name="Mendez-Garcia C."/>
            <person name="Mesa V."/>
            <person name="Sprenger R.R."/>
            <person name="Richter M."/>
            <person name="Diez M.S."/>
            <person name="Solano J."/>
            <person name="Bargiela R."/>
            <person name="Golyshina O.V."/>
            <person name="Manteca A."/>
            <person name="Ramos J.L."/>
            <person name="Gallego J.R."/>
            <person name="Llorente I."/>
            <person name="Martins Dos Santos V.A."/>
            <person name="Jensen O.N."/>
            <person name="Pelaez A.I."/>
            <person name="Sanchez J."/>
            <person name="Ferrer M."/>
        </authorList>
    </citation>
    <scope>NUCLEOTIDE SEQUENCE</scope>
</reference>
<dbReference type="SMART" id="SM00530">
    <property type="entry name" value="HTH_XRE"/>
    <property type="match status" value="1"/>
</dbReference>
<feature type="domain" description="HTH cro/C1-type" evidence="1">
    <location>
        <begin position="16"/>
        <end position="70"/>
    </location>
</feature>
<organism evidence="2">
    <name type="scientific">mine drainage metagenome</name>
    <dbReference type="NCBI Taxonomy" id="410659"/>
    <lineage>
        <taxon>unclassified sequences</taxon>
        <taxon>metagenomes</taxon>
        <taxon>ecological metagenomes</taxon>
    </lineage>
</organism>
<dbReference type="Gene3D" id="1.10.260.40">
    <property type="entry name" value="lambda repressor-like DNA-binding domains"/>
    <property type="match status" value="1"/>
</dbReference>
<dbReference type="Pfam" id="PF01381">
    <property type="entry name" value="HTH_3"/>
    <property type="match status" value="1"/>
</dbReference>
<dbReference type="GO" id="GO:0003677">
    <property type="term" value="F:DNA binding"/>
    <property type="evidence" value="ECO:0007669"/>
    <property type="project" value="InterPro"/>
</dbReference>
<evidence type="ECO:0000313" key="2">
    <source>
        <dbReference type="EMBL" id="EQD77064.1"/>
    </source>
</evidence>
<name>T1D6L6_9ZZZZ</name>
<comment type="caution">
    <text evidence="2">The sequence shown here is derived from an EMBL/GenBank/DDBJ whole genome shotgun (WGS) entry which is preliminary data.</text>
</comment>
<dbReference type="SUPFAM" id="SSF47413">
    <property type="entry name" value="lambda repressor-like DNA-binding domains"/>
    <property type="match status" value="1"/>
</dbReference>
<evidence type="ECO:0000259" key="1">
    <source>
        <dbReference type="PROSITE" id="PS50943"/>
    </source>
</evidence>
<proteinExistence type="predicted"/>
<dbReference type="AlphaFoldDB" id="T1D6L6"/>